<dbReference type="InterPro" id="IPR032675">
    <property type="entry name" value="LRR_dom_sf"/>
</dbReference>
<dbReference type="PANTHER" id="PTHR38926:SF72">
    <property type="entry name" value="IM:7136021-RELATED"/>
    <property type="match status" value="1"/>
</dbReference>
<evidence type="ECO:0000313" key="2">
    <source>
        <dbReference type="Proteomes" id="UP001150538"/>
    </source>
</evidence>
<dbReference type="AlphaFoldDB" id="A0A9W7ZZF9"/>
<reference evidence="1" key="1">
    <citation type="submission" date="2022-07" db="EMBL/GenBank/DDBJ databases">
        <title>Phylogenomic reconstructions and comparative analyses of Kickxellomycotina fungi.</title>
        <authorList>
            <person name="Reynolds N.K."/>
            <person name="Stajich J.E."/>
            <person name="Barry K."/>
            <person name="Grigoriev I.V."/>
            <person name="Crous P."/>
            <person name="Smith M.E."/>
        </authorList>
    </citation>
    <scope>NUCLEOTIDE SEQUENCE</scope>
    <source>
        <strain evidence="1">NBRC 100468</strain>
    </source>
</reference>
<protein>
    <submittedName>
        <fullName evidence="1">Uncharacterized protein</fullName>
    </submittedName>
</protein>
<sequence length="560" mass="63491">MTCSVVKNRYYNQIEVLGILLQFLQKCEDAELIRQDFLSALPRCLQTELVQINGDVYSLNTKPFIYDVSSNGTLEPEATSRLKYLSIVNSEEDILRASLFIGGAGDNGNTEMANTWSEKNTKEIQRLFTERQWPNLARLIIDISCIDLESIMGLSDKHLPMLWDLSYVLPKKCISSAIEKLDSDPSYFEGCSNVCSLGIVAKDEGRFAGTSITNIDEMHEVCKCMSRVIESQKNRFRFIDLSFFINLGLLESIKLYQSRLQRLSLRIQNKALKHLVASGTFSVTELRVHNVLFESTDEALAVHPDTFPKLRHLAVENIAIPNSVSYDSTWIEKPFVRMFEPKWDTLHGITLPFLSDNMATLIAGSCPNVIYLETCKGCECFMSQTIFPLESSLELTNNGIDALFCGLQRLRYFDVNHHHAIKFGIDDKLLSFSISSNIQGNLQMNKKWICRRLFKLKIEGYYISPKLLAGVFEQFSTLEQLDLLIDDDTNPNADIESIGCQGSVRIATIDNRMSSFDSKKLESLIRCFPNLKSVRICGLDRLKATEDMKAIFEKIAFAPT</sequence>
<evidence type="ECO:0000313" key="1">
    <source>
        <dbReference type="EMBL" id="KAJ1919888.1"/>
    </source>
</evidence>
<comment type="caution">
    <text evidence="1">The sequence shown here is derived from an EMBL/GenBank/DDBJ whole genome shotgun (WGS) entry which is preliminary data.</text>
</comment>
<gene>
    <name evidence="1" type="ORF">H4219_001668</name>
</gene>
<organism evidence="1 2">
    <name type="scientific">Mycoemilia scoparia</name>
    <dbReference type="NCBI Taxonomy" id="417184"/>
    <lineage>
        <taxon>Eukaryota</taxon>
        <taxon>Fungi</taxon>
        <taxon>Fungi incertae sedis</taxon>
        <taxon>Zoopagomycota</taxon>
        <taxon>Kickxellomycotina</taxon>
        <taxon>Kickxellomycetes</taxon>
        <taxon>Kickxellales</taxon>
        <taxon>Kickxellaceae</taxon>
        <taxon>Mycoemilia</taxon>
    </lineage>
</organism>
<dbReference type="EMBL" id="JANBPU010000020">
    <property type="protein sequence ID" value="KAJ1919888.1"/>
    <property type="molecule type" value="Genomic_DNA"/>
</dbReference>
<proteinExistence type="predicted"/>
<dbReference type="PANTHER" id="PTHR38926">
    <property type="entry name" value="F-BOX DOMAIN CONTAINING PROTEIN, EXPRESSED"/>
    <property type="match status" value="1"/>
</dbReference>
<dbReference type="Gene3D" id="3.80.10.10">
    <property type="entry name" value="Ribonuclease Inhibitor"/>
    <property type="match status" value="1"/>
</dbReference>
<dbReference type="OrthoDB" id="5747430at2759"/>
<dbReference type="SUPFAM" id="SSF52047">
    <property type="entry name" value="RNI-like"/>
    <property type="match status" value="1"/>
</dbReference>
<dbReference type="Proteomes" id="UP001150538">
    <property type="component" value="Unassembled WGS sequence"/>
</dbReference>
<keyword evidence="2" id="KW-1185">Reference proteome</keyword>
<name>A0A9W7ZZF9_9FUNG</name>
<accession>A0A9W7ZZF9</accession>